<sequence>SVCQVDPLENTSNPHNPPKTHHLCLFIIAVLAAGTAELVRKKTAPLSSNLRLY</sequence>
<feature type="transmembrane region" description="Helical" evidence="1">
    <location>
        <begin position="20"/>
        <end position="39"/>
    </location>
</feature>
<dbReference type="EMBL" id="MLYV02001250">
    <property type="protein sequence ID" value="PSR71692.1"/>
    <property type="molecule type" value="Genomic_DNA"/>
</dbReference>
<evidence type="ECO:0000256" key="1">
    <source>
        <dbReference type="SAM" id="Phobius"/>
    </source>
</evidence>
<organism evidence="2 3">
    <name type="scientific">Hermanssonia centrifuga</name>
    <dbReference type="NCBI Taxonomy" id="98765"/>
    <lineage>
        <taxon>Eukaryota</taxon>
        <taxon>Fungi</taxon>
        <taxon>Dikarya</taxon>
        <taxon>Basidiomycota</taxon>
        <taxon>Agaricomycotina</taxon>
        <taxon>Agaricomycetes</taxon>
        <taxon>Polyporales</taxon>
        <taxon>Meruliaceae</taxon>
        <taxon>Hermanssonia</taxon>
    </lineage>
</organism>
<reference evidence="2 3" key="1">
    <citation type="submission" date="2018-02" db="EMBL/GenBank/DDBJ databases">
        <title>Genome sequence of the basidiomycete white-rot fungus Phlebia centrifuga.</title>
        <authorList>
            <person name="Granchi Z."/>
            <person name="Peng M."/>
            <person name="de Vries R.P."/>
            <person name="Hilden K."/>
            <person name="Makela M.R."/>
            <person name="Grigoriev I."/>
            <person name="Riley R."/>
        </authorList>
    </citation>
    <scope>NUCLEOTIDE SEQUENCE [LARGE SCALE GENOMIC DNA]</scope>
    <source>
        <strain evidence="2 3">FBCC195</strain>
    </source>
</reference>
<keyword evidence="1" id="KW-0472">Membrane</keyword>
<gene>
    <name evidence="2" type="ORF">PHLCEN_2v12437</name>
</gene>
<dbReference type="AlphaFoldDB" id="A0A2R6NIA0"/>
<proteinExistence type="predicted"/>
<comment type="caution">
    <text evidence="2">The sequence shown here is derived from an EMBL/GenBank/DDBJ whole genome shotgun (WGS) entry which is preliminary data.</text>
</comment>
<keyword evidence="1" id="KW-0812">Transmembrane</keyword>
<protein>
    <submittedName>
        <fullName evidence="2">Uncharacterized protein</fullName>
    </submittedName>
</protein>
<keyword evidence="1" id="KW-1133">Transmembrane helix</keyword>
<dbReference type="Proteomes" id="UP000186601">
    <property type="component" value="Unassembled WGS sequence"/>
</dbReference>
<evidence type="ECO:0000313" key="3">
    <source>
        <dbReference type="Proteomes" id="UP000186601"/>
    </source>
</evidence>
<evidence type="ECO:0000313" key="2">
    <source>
        <dbReference type="EMBL" id="PSR71692.1"/>
    </source>
</evidence>
<accession>A0A2R6NIA0</accession>
<feature type="non-terminal residue" evidence="2">
    <location>
        <position position="1"/>
    </location>
</feature>
<name>A0A2R6NIA0_9APHY</name>
<keyword evidence="3" id="KW-1185">Reference proteome</keyword>